<evidence type="ECO:0000313" key="2">
    <source>
        <dbReference type="EMBL" id="KAF9997858.1"/>
    </source>
</evidence>
<accession>A0A9P6ST18</accession>
<protein>
    <recommendedName>
        <fullName evidence="1">Arm-like repeat domain-containing protein</fullName>
    </recommendedName>
</protein>
<dbReference type="EMBL" id="JAAAID010003448">
    <property type="protein sequence ID" value="KAF9997858.1"/>
    <property type="molecule type" value="Genomic_DNA"/>
</dbReference>
<gene>
    <name evidence="2" type="ORF">BGZ80_006913</name>
</gene>
<proteinExistence type="predicted"/>
<keyword evidence="3" id="KW-1185">Reference proteome</keyword>
<sequence length="351" mass="39143">MLRNPFSSRTTDLSLEGTLELINEQLSNACKGRNPTKALELASNAESILKDAEHVLASKKVKGPALSEGVANAYHERGQLLDGLGYHDKAEKSHAALSVVPSVTSIMYRDNSKIDVTRSTIKTTLFIRILSRSIMEKIFDQNIIPPITKYDLPEPNGGIISTPQLAYCLNLLHPSMISKEELNQNEYDWLQARIDDTDEQEQLQTMATDVIRAFVQEGLKKPNVIAEVVSLAAVLGQDDFRKLLQIFADGINQSVLLDVHLLNGLVPLIGNAPQGCIDTDDLVKILDSMVDSQVEGLSREQIHEPLSDYLKGLQRIPDPYSIYQVAYAYQALQYIPDDETILQSVMRRTRK</sequence>
<dbReference type="AlphaFoldDB" id="A0A9P6ST18"/>
<organism evidence="2 3">
    <name type="scientific">Entomortierella chlamydospora</name>
    <dbReference type="NCBI Taxonomy" id="101097"/>
    <lineage>
        <taxon>Eukaryota</taxon>
        <taxon>Fungi</taxon>
        <taxon>Fungi incertae sedis</taxon>
        <taxon>Mucoromycota</taxon>
        <taxon>Mortierellomycotina</taxon>
        <taxon>Mortierellomycetes</taxon>
        <taxon>Mortierellales</taxon>
        <taxon>Mortierellaceae</taxon>
        <taxon>Entomortierella</taxon>
    </lineage>
</organism>
<dbReference type="InterPro" id="IPR056251">
    <property type="entry name" value="Arm_rpt_dom"/>
</dbReference>
<evidence type="ECO:0000313" key="3">
    <source>
        <dbReference type="Proteomes" id="UP000703661"/>
    </source>
</evidence>
<comment type="caution">
    <text evidence="2">The sequence shown here is derived from an EMBL/GenBank/DDBJ whole genome shotgun (WGS) entry which is preliminary data.</text>
</comment>
<evidence type="ECO:0000259" key="1">
    <source>
        <dbReference type="Pfam" id="PF23948"/>
    </source>
</evidence>
<reference evidence="2" key="1">
    <citation type="journal article" date="2020" name="Fungal Divers.">
        <title>Resolving the Mortierellaceae phylogeny through synthesis of multi-gene phylogenetics and phylogenomics.</title>
        <authorList>
            <person name="Vandepol N."/>
            <person name="Liber J."/>
            <person name="Desiro A."/>
            <person name="Na H."/>
            <person name="Kennedy M."/>
            <person name="Barry K."/>
            <person name="Grigoriev I.V."/>
            <person name="Miller A.N."/>
            <person name="O'Donnell K."/>
            <person name="Stajich J.E."/>
            <person name="Bonito G."/>
        </authorList>
    </citation>
    <scope>NUCLEOTIDE SEQUENCE</scope>
    <source>
        <strain evidence="2">NRRL 2769</strain>
    </source>
</reference>
<feature type="non-terminal residue" evidence="2">
    <location>
        <position position="351"/>
    </location>
</feature>
<name>A0A9P6ST18_9FUNG</name>
<dbReference type="Proteomes" id="UP000703661">
    <property type="component" value="Unassembled WGS sequence"/>
</dbReference>
<feature type="domain" description="Arm-like repeat" evidence="1">
    <location>
        <begin position="284"/>
        <end position="349"/>
    </location>
</feature>
<dbReference type="Pfam" id="PF23948">
    <property type="entry name" value="ARM_5"/>
    <property type="match status" value="1"/>
</dbReference>